<evidence type="ECO:0000313" key="3">
    <source>
        <dbReference type="Proteomes" id="UP000230869"/>
    </source>
</evidence>
<accession>A0A2M6K800</accession>
<name>A0A2M6K800_9BACT</name>
<sequence>MKLTKDEIKHIANLARLDLTEAEFKKYGSQLSDVLNYIDQLKEVDTAGVEPTAQVTGLENVLREDVVFDWNDKERQAALKEAPETEDGQVKVRRVLE</sequence>
<dbReference type="GO" id="GO:0070681">
    <property type="term" value="P:glutaminyl-tRNAGln biosynthesis via transamidation"/>
    <property type="evidence" value="ECO:0007669"/>
    <property type="project" value="TreeGrafter"/>
</dbReference>
<comment type="caution">
    <text evidence="2">The sequence shown here is derived from an EMBL/GenBank/DDBJ whole genome shotgun (WGS) entry which is preliminary data.</text>
</comment>
<reference evidence="2 3" key="1">
    <citation type="submission" date="2017-09" db="EMBL/GenBank/DDBJ databases">
        <title>Depth-based differentiation of microbial function through sediment-hosted aquifers and enrichment of novel symbionts in the deep terrestrial subsurface.</title>
        <authorList>
            <person name="Probst A.J."/>
            <person name="Ladd B."/>
            <person name="Jarett J.K."/>
            <person name="Geller-Mcgrath D.E."/>
            <person name="Sieber C.M."/>
            <person name="Emerson J.B."/>
            <person name="Anantharaman K."/>
            <person name="Thomas B.C."/>
            <person name="Malmstrom R."/>
            <person name="Stieglmeier M."/>
            <person name="Klingl A."/>
            <person name="Woyke T."/>
            <person name="Ryan C.M."/>
            <person name="Banfield J.F."/>
        </authorList>
    </citation>
    <scope>NUCLEOTIDE SEQUENCE [LARGE SCALE GENOMIC DNA]</scope>
    <source>
        <strain evidence="2">CG11_big_fil_rev_8_21_14_0_20_39_10</strain>
    </source>
</reference>
<dbReference type="NCBIfam" id="TIGR00135">
    <property type="entry name" value="gatC"/>
    <property type="match status" value="1"/>
</dbReference>
<evidence type="ECO:0000313" key="2">
    <source>
        <dbReference type="EMBL" id="PIR12739.1"/>
    </source>
</evidence>
<dbReference type="GO" id="GO:0006450">
    <property type="term" value="P:regulation of translational fidelity"/>
    <property type="evidence" value="ECO:0007669"/>
    <property type="project" value="InterPro"/>
</dbReference>
<dbReference type="PANTHER" id="PTHR15004:SF0">
    <property type="entry name" value="GLUTAMYL-TRNA(GLN) AMIDOTRANSFERASE SUBUNIT C, MITOCHONDRIAL"/>
    <property type="match status" value="1"/>
</dbReference>
<organism evidence="2 3">
    <name type="scientific">Candidatus Falkowbacteria bacterium CG11_big_fil_rev_8_21_14_0_20_39_10</name>
    <dbReference type="NCBI Taxonomy" id="1974570"/>
    <lineage>
        <taxon>Bacteria</taxon>
        <taxon>Candidatus Falkowiibacteriota</taxon>
    </lineage>
</organism>
<comment type="catalytic activity">
    <reaction evidence="1">
        <text>L-aspartyl-tRNA(Asn) + L-glutamine + ATP + H2O = L-asparaginyl-tRNA(Asn) + L-glutamate + ADP + phosphate + 2 H(+)</text>
        <dbReference type="Rhea" id="RHEA:14513"/>
        <dbReference type="Rhea" id="RHEA-COMP:9674"/>
        <dbReference type="Rhea" id="RHEA-COMP:9677"/>
        <dbReference type="ChEBI" id="CHEBI:15377"/>
        <dbReference type="ChEBI" id="CHEBI:15378"/>
        <dbReference type="ChEBI" id="CHEBI:29985"/>
        <dbReference type="ChEBI" id="CHEBI:30616"/>
        <dbReference type="ChEBI" id="CHEBI:43474"/>
        <dbReference type="ChEBI" id="CHEBI:58359"/>
        <dbReference type="ChEBI" id="CHEBI:78515"/>
        <dbReference type="ChEBI" id="CHEBI:78516"/>
        <dbReference type="ChEBI" id="CHEBI:456216"/>
    </reaction>
</comment>
<dbReference type="GO" id="GO:0005524">
    <property type="term" value="F:ATP binding"/>
    <property type="evidence" value="ECO:0007669"/>
    <property type="project" value="UniProtKB-KW"/>
</dbReference>
<keyword evidence="1" id="KW-0067">ATP-binding</keyword>
<dbReference type="GO" id="GO:0050566">
    <property type="term" value="F:asparaginyl-tRNA synthase (glutamine-hydrolyzing) activity"/>
    <property type="evidence" value="ECO:0007669"/>
    <property type="project" value="RHEA"/>
</dbReference>
<dbReference type="GO" id="GO:0006412">
    <property type="term" value="P:translation"/>
    <property type="evidence" value="ECO:0007669"/>
    <property type="project" value="UniProtKB-UniRule"/>
</dbReference>
<keyword evidence="2" id="KW-0808">Transferase</keyword>
<dbReference type="AlphaFoldDB" id="A0A2M6K800"/>
<comment type="catalytic activity">
    <reaction evidence="1">
        <text>L-glutamyl-tRNA(Gln) + L-glutamine + ATP + H2O = L-glutaminyl-tRNA(Gln) + L-glutamate + ADP + phosphate + H(+)</text>
        <dbReference type="Rhea" id="RHEA:17521"/>
        <dbReference type="Rhea" id="RHEA-COMP:9681"/>
        <dbReference type="Rhea" id="RHEA-COMP:9684"/>
        <dbReference type="ChEBI" id="CHEBI:15377"/>
        <dbReference type="ChEBI" id="CHEBI:15378"/>
        <dbReference type="ChEBI" id="CHEBI:29985"/>
        <dbReference type="ChEBI" id="CHEBI:30616"/>
        <dbReference type="ChEBI" id="CHEBI:43474"/>
        <dbReference type="ChEBI" id="CHEBI:58359"/>
        <dbReference type="ChEBI" id="CHEBI:78520"/>
        <dbReference type="ChEBI" id="CHEBI:78521"/>
        <dbReference type="ChEBI" id="CHEBI:456216"/>
    </reaction>
</comment>
<dbReference type="GO" id="GO:0050567">
    <property type="term" value="F:glutaminyl-tRNA synthase (glutamine-hydrolyzing) activity"/>
    <property type="evidence" value="ECO:0007669"/>
    <property type="project" value="UniProtKB-UniRule"/>
</dbReference>
<dbReference type="EC" id="6.3.5.-" evidence="1"/>
<dbReference type="HAMAP" id="MF_00122">
    <property type="entry name" value="GatC"/>
    <property type="match status" value="1"/>
</dbReference>
<proteinExistence type="inferred from homology"/>
<keyword evidence="1" id="KW-0648">Protein biosynthesis</keyword>
<dbReference type="GO" id="GO:0016740">
    <property type="term" value="F:transferase activity"/>
    <property type="evidence" value="ECO:0007669"/>
    <property type="project" value="UniProtKB-KW"/>
</dbReference>
<dbReference type="EMBL" id="PCWW01000073">
    <property type="protein sequence ID" value="PIR12739.1"/>
    <property type="molecule type" value="Genomic_DNA"/>
</dbReference>
<keyword evidence="1" id="KW-0547">Nucleotide-binding</keyword>
<dbReference type="Pfam" id="PF02686">
    <property type="entry name" value="GatC"/>
    <property type="match status" value="1"/>
</dbReference>
<comment type="subunit">
    <text evidence="1">Heterotrimer of A, B and C subunits.</text>
</comment>
<dbReference type="SUPFAM" id="SSF141000">
    <property type="entry name" value="Glu-tRNAGln amidotransferase C subunit"/>
    <property type="match status" value="1"/>
</dbReference>
<keyword evidence="1" id="KW-0436">Ligase</keyword>
<dbReference type="InterPro" id="IPR036113">
    <property type="entry name" value="Asp/Glu-ADT_sf_sub_c"/>
</dbReference>
<evidence type="ECO:0000256" key="1">
    <source>
        <dbReference type="HAMAP-Rule" id="MF_00122"/>
    </source>
</evidence>
<dbReference type="InterPro" id="IPR003837">
    <property type="entry name" value="GatC"/>
</dbReference>
<gene>
    <name evidence="1" type="primary">gatC</name>
    <name evidence="2" type="ORF">COV49_04380</name>
</gene>
<comment type="similarity">
    <text evidence="1">Belongs to the GatC family.</text>
</comment>
<dbReference type="Proteomes" id="UP000230869">
    <property type="component" value="Unassembled WGS sequence"/>
</dbReference>
<dbReference type="PANTHER" id="PTHR15004">
    <property type="entry name" value="GLUTAMYL-TRNA(GLN) AMIDOTRANSFERASE SUBUNIT C, MITOCHONDRIAL"/>
    <property type="match status" value="1"/>
</dbReference>
<comment type="function">
    <text evidence="1">Allows the formation of correctly charged Asn-tRNA(Asn) or Gln-tRNA(Gln) through the transamidation of misacylated Asp-tRNA(Asn) or Glu-tRNA(Gln) in organisms which lack either or both of asparaginyl-tRNA or glutaminyl-tRNA synthetases. The reaction takes place in the presence of glutamine and ATP through an activated phospho-Asp-tRNA(Asn) or phospho-Glu-tRNA(Gln).</text>
</comment>
<protein>
    <recommendedName>
        <fullName evidence="1">Aspartyl/glutamyl-tRNA(Asn/Gln) amidotransferase subunit C</fullName>
        <shortName evidence="1">Asp/Glu-ADT subunit C</shortName>
        <ecNumber evidence="1">6.3.5.-</ecNumber>
    </recommendedName>
</protein>
<dbReference type="Gene3D" id="1.10.20.60">
    <property type="entry name" value="Glu-tRNAGln amidotransferase C subunit, N-terminal domain"/>
    <property type="match status" value="1"/>
</dbReference>